<dbReference type="PANTHER" id="PTHR30629">
    <property type="entry name" value="PROPHAGE INTEGRASE"/>
    <property type="match status" value="1"/>
</dbReference>
<keyword evidence="2" id="KW-0229">DNA integration</keyword>
<evidence type="ECO:0000313" key="9">
    <source>
        <dbReference type="Proteomes" id="UP001500368"/>
    </source>
</evidence>
<protein>
    <submittedName>
        <fullName evidence="8">Tyrosine-type recombinase/integrase</fullName>
    </submittedName>
</protein>
<dbReference type="Proteomes" id="UP001500368">
    <property type="component" value="Unassembled WGS sequence"/>
</dbReference>
<reference evidence="9" key="1">
    <citation type="journal article" date="2019" name="Int. J. Syst. Evol. Microbiol.">
        <title>The Global Catalogue of Microorganisms (GCM) 10K type strain sequencing project: providing services to taxonomists for standard genome sequencing and annotation.</title>
        <authorList>
            <consortium name="The Broad Institute Genomics Platform"/>
            <consortium name="The Broad Institute Genome Sequencing Center for Infectious Disease"/>
            <person name="Wu L."/>
            <person name="Ma J."/>
        </authorList>
    </citation>
    <scope>NUCLEOTIDE SEQUENCE [LARGE SCALE GENOMIC DNA]</scope>
    <source>
        <strain evidence="9">JCM 19129</strain>
    </source>
</reference>
<dbReference type="Pfam" id="PF00589">
    <property type="entry name" value="Phage_integrase"/>
    <property type="match status" value="1"/>
</dbReference>
<proteinExistence type="inferred from homology"/>
<dbReference type="Gene3D" id="1.10.150.130">
    <property type="match status" value="1"/>
</dbReference>
<dbReference type="CDD" id="cd01189">
    <property type="entry name" value="INT_ICEBs1_C_like"/>
    <property type="match status" value="1"/>
</dbReference>
<evidence type="ECO:0000256" key="5">
    <source>
        <dbReference type="PROSITE-ProRule" id="PRU01248"/>
    </source>
</evidence>
<dbReference type="InterPro" id="IPR050808">
    <property type="entry name" value="Phage_Integrase"/>
</dbReference>
<keyword evidence="3 5" id="KW-0238">DNA-binding</keyword>
<dbReference type="EMBL" id="BAABLW010000007">
    <property type="protein sequence ID" value="GAA4923617.1"/>
    <property type="molecule type" value="Genomic_DNA"/>
</dbReference>
<comment type="similarity">
    <text evidence="1">Belongs to the 'phage' integrase family.</text>
</comment>
<evidence type="ECO:0000256" key="2">
    <source>
        <dbReference type="ARBA" id="ARBA00022908"/>
    </source>
</evidence>
<evidence type="ECO:0000259" key="6">
    <source>
        <dbReference type="PROSITE" id="PS51898"/>
    </source>
</evidence>
<dbReference type="PROSITE" id="PS51898">
    <property type="entry name" value="TYR_RECOMBINASE"/>
    <property type="match status" value="1"/>
</dbReference>
<evidence type="ECO:0000256" key="4">
    <source>
        <dbReference type="ARBA" id="ARBA00023172"/>
    </source>
</evidence>
<dbReference type="InterPro" id="IPR010998">
    <property type="entry name" value="Integrase_recombinase_N"/>
</dbReference>
<comment type="caution">
    <text evidence="8">The sequence shown here is derived from an EMBL/GenBank/DDBJ whole genome shotgun (WGS) entry which is preliminary data.</text>
</comment>
<dbReference type="InterPro" id="IPR044068">
    <property type="entry name" value="CB"/>
</dbReference>
<evidence type="ECO:0000313" key="8">
    <source>
        <dbReference type="EMBL" id="GAA4923617.1"/>
    </source>
</evidence>
<accession>A0ABP9G8I3</accession>
<dbReference type="PANTHER" id="PTHR30629:SF2">
    <property type="entry name" value="PROPHAGE INTEGRASE INTS-RELATED"/>
    <property type="match status" value="1"/>
</dbReference>
<organism evidence="8 9">
    <name type="scientific">Nesterenkonia rhizosphaerae</name>
    <dbReference type="NCBI Taxonomy" id="1348272"/>
    <lineage>
        <taxon>Bacteria</taxon>
        <taxon>Bacillati</taxon>
        <taxon>Actinomycetota</taxon>
        <taxon>Actinomycetes</taxon>
        <taxon>Micrococcales</taxon>
        <taxon>Micrococcaceae</taxon>
        <taxon>Nesterenkonia</taxon>
    </lineage>
</organism>
<feature type="domain" description="Tyr recombinase" evidence="6">
    <location>
        <begin position="186"/>
        <end position="408"/>
    </location>
</feature>
<keyword evidence="4" id="KW-0233">DNA recombination</keyword>
<dbReference type="PROSITE" id="PS51900">
    <property type="entry name" value="CB"/>
    <property type="match status" value="1"/>
</dbReference>
<dbReference type="SUPFAM" id="SSF56349">
    <property type="entry name" value="DNA breaking-rejoining enzymes"/>
    <property type="match status" value="1"/>
</dbReference>
<feature type="domain" description="Core-binding (CB)" evidence="7">
    <location>
        <begin position="76"/>
        <end position="165"/>
    </location>
</feature>
<gene>
    <name evidence="8" type="ORF">GCM10025790_20950</name>
</gene>
<name>A0ABP9G8I3_9MICC</name>
<dbReference type="InterPro" id="IPR002104">
    <property type="entry name" value="Integrase_catalytic"/>
</dbReference>
<keyword evidence="9" id="KW-1185">Reference proteome</keyword>
<dbReference type="RefSeq" id="WP_345477956.1">
    <property type="nucleotide sequence ID" value="NZ_BAABLW010000007.1"/>
</dbReference>
<sequence length="434" mass="48338">MANTLKLRIGECGDIQKPYKLSNGSFRVRVLFRDLDGKVKPLTAVGKTKGDARARLKEKWEEKSKALGHRGASDGVTLEELLLGWIDHEDKPRPHKKQLSENTRYKYRAAIHNDIIPRAGELRLSEITTGMLNSLLDDLVDADGTGYTRAKRAMTVLISSWKWGIGEGLARGNPTRDLEPIQTPKRDVVILEMHELTILREAIAAWSDPKGARPGPKSNRVANIFELMLATGCRISEILALDYKDVHLNPPAGADPTQWRPWIYIHRSVKENPDGWLWIGPTKTEDTRAIALPAFGVEVLRRVLTEGDGTGLVFQAGKPRTGKAAAAEPIVRPENVRRALRSAMRYAEVPEDIRTRAKPHTLRKTVATHLERHLDLKAAAKQLGHLDDKVTRKHYVAIDGAIIDHAELIEKLSASTLTLQTGSSNEVRAPVFLD</sequence>
<evidence type="ECO:0000256" key="3">
    <source>
        <dbReference type="ARBA" id="ARBA00023125"/>
    </source>
</evidence>
<evidence type="ECO:0000256" key="1">
    <source>
        <dbReference type="ARBA" id="ARBA00008857"/>
    </source>
</evidence>
<dbReference type="InterPro" id="IPR004107">
    <property type="entry name" value="Integrase_SAM-like_N"/>
</dbReference>
<evidence type="ECO:0000259" key="7">
    <source>
        <dbReference type="PROSITE" id="PS51900"/>
    </source>
</evidence>
<dbReference type="InterPro" id="IPR013762">
    <property type="entry name" value="Integrase-like_cat_sf"/>
</dbReference>
<dbReference type="InterPro" id="IPR011010">
    <property type="entry name" value="DNA_brk_join_enz"/>
</dbReference>
<dbReference type="Gene3D" id="1.10.443.10">
    <property type="entry name" value="Intergrase catalytic core"/>
    <property type="match status" value="1"/>
</dbReference>
<dbReference type="Pfam" id="PF14659">
    <property type="entry name" value="Phage_int_SAM_3"/>
    <property type="match status" value="1"/>
</dbReference>